<dbReference type="RefSeq" id="WP_344087151.1">
    <property type="nucleotide sequence ID" value="NZ_BAAALS010000034.1"/>
</dbReference>
<dbReference type="InterPro" id="IPR010652">
    <property type="entry name" value="DUF1232"/>
</dbReference>
<accession>A0ABP4X8M8</accession>
<gene>
    <name evidence="7" type="ORF">GCM10009681_50760</name>
</gene>
<evidence type="ECO:0000259" key="6">
    <source>
        <dbReference type="Pfam" id="PF06803"/>
    </source>
</evidence>
<evidence type="ECO:0000256" key="2">
    <source>
        <dbReference type="ARBA" id="ARBA00022692"/>
    </source>
</evidence>
<evidence type="ECO:0000256" key="1">
    <source>
        <dbReference type="ARBA" id="ARBA00004127"/>
    </source>
</evidence>
<evidence type="ECO:0000256" key="5">
    <source>
        <dbReference type="SAM" id="Phobius"/>
    </source>
</evidence>
<evidence type="ECO:0000313" key="7">
    <source>
        <dbReference type="EMBL" id="GAA1773071.1"/>
    </source>
</evidence>
<comment type="subcellular location">
    <subcellularLocation>
        <location evidence="1">Endomembrane system</location>
        <topology evidence="1">Multi-pass membrane protein</topology>
    </subcellularLocation>
</comment>
<organism evidence="7 8">
    <name type="scientific">Luedemannella helvata</name>
    <dbReference type="NCBI Taxonomy" id="349315"/>
    <lineage>
        <taxon>Bacteria</taxon>
        <taxon>Bacillati</taxon>
        <taxon>Actinomycetota</taxon>
        <taxon>Actinomycetes</taxon>
        <taxon>Micromonosporales</taxon>
        <taxon>Micromonosporaceae</taxon>
        <taxon>Luedemannella</taxon>
    </lineage>
</organism>
<dbReference type="Pfam" id="PF06803">
    <property type="entry name" value="DUF1232"/>
    <property type="match status" value="1"/>
</dbReference>
<evidence type="ECO:0000313" key="8">
    <source>
        <dbReference type="Proteomes" id="UP001500655"/>
    </source>
</evidence>
<protein>
    <recommendedName>
        <fullName evidence="6">DUF1232 domain-containing protein</fullName>
    </recommendedName>
</protein>
<sequence length="113" mass="12653">MSREAWIVVGVIAAVVAVVTLVWAVRLLVRLFAMRRTLQSMGAKGNLVFWGALIYTIFPIDVLPDPIYLDDVTVLGGALWFLSNLLRRRASLKDAPAHAQRVVELGAKQRQRR</sequence>
<feature type="transmembrane region" description="Helical" evidence="5">
    <location>
        <begin position="41"/>
        <end position="60"/>
    </location>
</feature>
<reference evidence="8" key="1">
    <citation type="journal article" date="2019" name="Int. J. Syst. Evol. Microbiol.">
        <title>The Global Catalogue of Microorganisms (GCM) 10K type strain sequencing project: providing services to taxonomists for standard genome sequencing and annotation.</title>
        <authorList>
            <consortium name="The Broad Institute Genomics Platform"/>
            <consortium name="The Broad Institute Genome Sequencing Center for Infectious Disease"/>
            <person name="Wu L."/>
            <person name="Ma J."/>
        </authorList>
    </citation>
    <scope>NUCLEOTIDE SEQUENCE [LARGE SCALE GENOMIC DNA]</scope>
    <source>
        <strain evidence="8">JCM 13249</strain>
    </source>
</reference>
<keyword evidence="8" id="KW-1185">Reference proteome</keyword>
<dbReference type="EMBL" id="BAAALS010000034">
    <property type="protein sequence ID" value="GAA1773071.1"/>
    <property type="molecule type" value="Genomic_DNA"/>
</dbReference>
<keyword evidence="3 5" id="KW-1133">Transmembrane helix</keyword>
<keyword evidence="4 5" id="KW-0472">Membrane</keyword>
<keyword evidence="2 5" id="KW-0812">Transmembrane</keyword>
<comment type="caution">
    <text evidence="7">The sequence shown here is derived from an EMBL/GenBank/DDBJ whole genome shotgun (WGS) entry which is preliminary data.</text>
</comment>
<proteinExistence type="predicted"/>
<feature type="transmembrane region" description="Helical" evidence="5">
    <location>
        <begin position="6"/>
        <end position="29"/>
    </location>
</feature>
<name>A0ABP4X8M8_9ACTN</name>
<evidence type="ECO:0000256" key="4">
    <source>
        <dbReference type="ARBA" id="ARBA00023136"/>
    </source>
</evidence>
<feature type="domain" description="DUF1232" evidence="6">
    <location>
        <begin position="47"/>
        <end position="75"/>
    </location>
</feature>
<evidence type="ECO:0000256" key="3">
    <source>
        <dbReference type="ARBA" id="ARBA00022989"/>
    </source>
</evidence>
<feature type="transmembrane region" description="Helical" evidence="5">
    <location>
        <begin position="66"/>
        <end position="86"/>
    </location>
</feature>
<dbReference type="Proteomes" id="UP001500655">
    <property type="component" value="Unassembled WGS sequence"/>
</dbReference>